<dbReference type="EMBL" id="JAVGJF010000005">
    <property type="protein sequence ID" value="MDQ7174743.1"/>
    <property type="molecule type" value="Genomic_DNA"/>
</dbReference>
<dbReference type="Pfam" id="PF00746">
    <property type="entry name" value="Gram_pos_anchor"/>
    <property type="match status" value="1"/>
</dbReference>
<dbReference type="Proteomes" id="UP001240157">
    <property type="component" value="Unassembled WGS sequence"/>
</dbReference>
<keyword evidence="7" id="KW-0472">Membrane</keyword>
<evidence type="ECO:0000256" key="1">
    <source>
        <dbReference type="ARBA" id="ARBA00004168"/>
    </source>
</evidence>
<protein>
    <submittedName>
        <fullName evidence="9">LPXTG cell wall anchor domain-containing protein</fullName>
    </submittedName>
</protein>
<organism evidence="9 10">
    <name type="scientific">Staphylococcus chromogenes</name>
    <name type="common">Staphylococcus hyicus subsp. chromogenes</name>
    <dbReference type="NCBI Taxonomy" id="46126"/>
    <lineage>
        <taxon>Bacteria</taxon>
        <taxon>Bacillati</taxon>
        <taxon>Bacillota</taxon>
        <taxon>Bacilli</taxon>
        <taxon>Bacillales</taxon>
        <taxon>Staphylococcaceae</taxon>
        <taxon>Staphylococcus</taxon>
    </lineage>
</organism>
<keyword evidence="3" id="KW-0964">Secreted</keyword>
<feature type="compositionally biased region" description="Polar residues" evidence="6">
    <location>
        <begin position="27"/>
        <end position="44"/>
    </location>
</feature>
<reference evidence="9 10" key="1">
    <citation type="submission" date="2023-08" db="EMBL/GenBank/DDBJ databases">
        <title>Whole genome sequencing of Staphylococcus chromogenes NNSch 2386.</title>
        <authorList>
            <person name="Kropotov V.S."/>
            <person name="Boriskina E.V."/>
            <person name="Gordinskaya N.A."/>
            <person name="Shkurkina I.S."/>
            <person name="Kryazhev D.V."/>
            <person name="Alekseeva A.E."/>
            <person name="Makhova M.A."/>
        </authorList>
    </citation>
    <scope>NUCLEOTIDE SEQUENCE [LARGE SCALE GENOMIC DNA]</scope>
    <source>
        <strain evidence="9 10">NNSch 2386</strain>
    </source>
</reference>
<evidence type="ECO:0000256" key="5">
    <source>
        <dbReference type="ARBA" id="ARBA00023088"/>
    </source>
</evidence>
<comment type="caution">
    <text evidence="9">The sequence shown here is derived from an EMBL/GenBank/DDBJ whole genome shotgun (WGS) entry which is preliminary data.</text>
</comment>
<evidence type="ECO:0000256" key="6">
    <source>
        <dbReference type="SAM" id="MobiDB-lite"/>
    </source>
</evidence>
<keyword evidence="7" id="KW-0812">Transmembrane</keyword>
<dbReference type="AlphaFoldDB" id="A0ABD5ATR3"/>
<name>A0ABD5ATR3_STACR</name>
<evidence type="ECO:0000259" key="8">
    <source>
        <dbReference type="PROSITE" id="PS50847"/>
    </source>
</evidence>
<evidence type="ECO:0000256" key="7">
    <source>
        <dbReference type="SAM" id="Phobius"/>
    </source>
</evidence>
<evidence type="ECO:0000256" key="3">
    <source>
        <dbReference type="ARBA" id="ARBA00022525"/>
    </source>
</evidence>
<comment type="subcellular location">
    <subcellularLocation>
        <location evidence="1">Secreted</location>
        <location evidence="1">Cell wall</location>
        <topology evidence="1">Peptidoglycan-anchor</topology>
    </subcellularLocation>
</comment>
<feature type="region of interest" description="Disordered" evidence="6">
    <location>
        <begin position="1"/>
        <end position="60"/>
    </location>
</feature>
<evidence type="ECO:0000256" key="4">
    <source>
        <dbReference type="ARBA" id="ARBA00022729"/>
    </source>
</evidence>
<accession>A0ABD5ATR3</accession>
<feature type="compositionally biased region" description="Low complexity" evidence="6">
    <location>
        <begin position="1"/>
        <end position="21"/>
    </location>
</feature>
<dbReference type="InterPro" id="IPR019931">
    <property type="entry name" value="LPXTG_anchor"/>
</dbReference>
<evidence type="ECO:0000313" key="10">
    <source>
        <dbReference type="Proteomes" id="UP001240157"/>
    </source>
</evidence>
<gene>
    <name evidence="9" type="ORF">RCF65_01930</name>
</gene>
<proteinExistence type="predicted"/>
<keyword evidence="7" id="KW-1133">Transmembrane helix</keyword>
<evidence type="ECO:0000256" key="2">
    <source>
        <dbReference type="ARBA" id="ARBA00022512"/>
    </source>
</evidence>
<sequence>MTSTSLSTSDSTSGSMSSSESQAPFIGSTSMNQGDNTTTAQQAKVTEKAQLPDTGQATSNNGLVGAVAAMLAGLGLLRKSKKDKKKATKSNK</sequence>
<keyword evidence="2" id="KW-0134">Cell wall</keyword>
<keyword evidence="5" id="KW-0572">Peptidoglycan-anchor</keyword>
<dbReference type="PROSITE" id="PS50847">
    <property type="entry name" value="GRAM_POS_ANCHORING"/>
    <property type="match status" value="1"/>
</dbReference>
<feature type="domain" description="Gram-positive cocci surface proteins LPxTG" evidence="8">
    <location>
        <begin position="51"/>
        <end position="89"/>
    </location>
</feature>
<dbReference type="NCBIfam" id="TIGR01167">
    <property type="entry name" value="LPXTG_anchor"/>
    <property type="match status" value="1"/>
</dbReference>
<dbReference type="RefSeq" id="WP_165806231.1">
    <property type="nucleotide sequence ID" value="NZ_JAHCOG010000005.1"/>
</dbReference>
<evidence type="ECO:0000313" key="9">
    <source>
        <dbReference type="EMBL" id="MDQ7174743.1"/>
    </source>
</evidence>
<keyword evidence="4" id="KW-0732">Signal</keyword>
<feature type="transmembrane region" description="Helical" evidence="7">
    <location>
        <begin position="60"/>
        <end position="77"/>
    </location>
</feature>